<dbReference type="CDD" id="cd00143">
    <property type="entry name" value="PP2Cc"/>
    <property type="match status" value="1"/>
</dbReference>
<dbReference type="InterPro" id="IPR001932">
    <property type="entry name" value="PPM-type_phosphatase-like_dom"/>
</dbReference>
<dbReference type="AlphaFoldDB" id="A0A7S2KY19"/>
<comment type="catalytic activity">
    <reaction evidence="10">
        <text>O-phospho-L-threonyl-[protein] + H2O = L-threonyl-[protein] + phosphate</text>
        <dbReference type="Rhea" id="RHEA:47004"/>
        <dbReference type="Rhea" id="RHEA-COMP:11060"/>
        <dbReference type="Rhea" id="RHEA-COMP:11605"/>
        <dbReference type="ChEBI" id="CHEBI:15377"/>
        <dbReference type="ChEBI" id="CHEBI:30013"/>
        <dbReference type="ChEBI" id="CHEBI:43474"/>
        <dbReference type="ChEBI" id="CHEBI:61977"/>
        <dbReference type="EC" id="3.1.3.16"/>
    </reaction>
</comment>
<evidence type="ECO:0000256" key="1">
    <source>
        <dbReference type="ARBA" id="ARBA00001936"/>
    </source>
</evidence>
<proteinExistence type="inferred from homology"/>
<reference evidence="13" key="1">
    <citation type="submission" date="2021-01" db="EMBL/GenBank/DDBJ databases">
        <authorList>
            <person name="Corre E."/>
            <person name="Pelletier E."/>
            <person name="Niang G."/>
            <person name="Scheremetjew M."/>
            <person name="Finn R."/>
            <person name="Kale V."/>
            <person name="Holt S."/>
            <person name="Cochrane G."/>
            <person name="Meng A."/>
            <person name="Brown T."/>
            <person name="Cohen L."/>
        </authorList>
    </citation>
    <scope>NUCLEOTIDE SEQUENCE</scope>
    <source>
        <strain evidence="13">B650</strain>
    </source>
</reference>
<dbReference type="InterPro" id="IPR015655">
    <property type="entry name" value="PP2C"/>
</dbReference>
<dbReference type="PANTHER" id="PTHR13832:SF803">
    <property type="entry name" value="PROTEIN PHOSPHATASE 1G"/>
    <property type="match status" value="1"/>
</dbReference>
<comment type="similarity">
    <text evidence="2">Belongs to the PP2C family.</text>
</comment>
<evidence type="ECO:0000256" key="6">
    <source>
        <dbReference type="ARBA" id="ARBA00022842"/>
    </source>
</evidence>
<name>A0A7S2KY19_9STRA</name>
<keyword evidence="8" id="KW-0464">Manganese</keyword>
<feature type="domain" description="PPM-type phosphatase" evidence="12">
    <location>
        <begin position="89"/>
        <end position="497"/>
    </location>
</feature>
<gene>
    <name evidence="13" type="ORF">LDAN0321_LOCUS13142</name>
</gene>
<dbReference type="SUPFAM" id="SSF81606">
    <property type="entry name" value="PP2C-like"/>
    <property type="match status" value="1"/>
</dbReference>
<evidence type="ECO:0000256" key="8">
    <source>
        <dbReference type="ARBA" id="ARBA00023211"/>
    </source>
</evidence>
<protein>
    <recommendedName>
        <fullName evidence="3">protein-serine/threonine phosphatase</fullName>
        <ecNumber evidence="3">3.1.3.16</ecNumber>
    </recommendedName>
</protein>
<evidence type="ECO:0000256" key="11">
    <source>
        <dbReference type="SAM" id="MobiDB-lite"/>
    </source>
</evidence>
<accession>A0A7S2KY19</accession>
<keyword evidence="5" id="KW-0378">Hydrolase</keyword>
<evidence type="ECO:0000256" key="5">
    <source>
        <dbReference type="ARBA" id="ARBA00022801"/>
    </source>
</evidence>
<evidence type="ECO:0000256" key="2">
    <source>
        <dbReference type="ARBA" id="ARBA00006702"/>
    </source>
</evidence>
<feature type="compositionally biased region" description="Acidic residues" evidence="11">
    <location>
        <begin position="78"/>
        <end position="90"/>
    </location>
</feature>
<comment type="cofactor">
    <cofactor evidence="1">
        <name>Mn(2+)</name>
        <dbReference type="ChEBI" id="CHEBI:29035"/>
    </cofactor>
</comment>
<dbReference type="InterPro" id="IPR036457">
    <property type="entry name" value="PPM-type-like_dom_sf"/>
</dbReference>
<comment type="catalytic activity">
    <reaction evidence="9">
        <text>O-phospho-L-seryl-[protein] + H2O = L-seryl-[protein] + phosphate</text>
        <dbReference type="Rhea" id="RHEA:20629"/>
        <dbReference type="Rhea" id="RHEA-COMP:9863"/>
        <dbReference type="Rhea" id="RHEA-COMP:11604"/>
        <dbReference type="ChEBI" id="CHEBI:15377"/>
        <dbReference type="ChEBI" id="CHEBI:29999"/>
        <dbReference type="ChEBI" id="CHEBI:43474"/>
        <dbReference type="ChEBI" id="CHEBI:83421"/>
        <dbReference type="EC" id="3.1.3.16"/>
    </reaction>
</comment>
<evidence type="ECO:0000313" key="13">
    <source>
        <dbReference type="EMBL" id="CAD9590215.1"/>
    </source>
</evidence>
<evidence type="ECO:0000256" key="10">
    <source>
        <dbReference type="ARBA" id="ARBA00048336"/>
    </source>
</evidence>
<dbReference type="PROSITE" id="PS51746">
    <property type="entry name" value="PPM_2"/>
    <property type="match status" value="1"/>
</dbReference>
<feature type="region of interest" description="Disordered" evidence="11">
    <location>
        <begin position="52"/>
        <end position="90"/>
    </location>
</feature>
<dbReference type="GO" id="GO:0046872">
    <property type="term" value="F:metal ion binding"/>
    <property type="evidence" value="ECO:0007669"/>
    <property type="project" value="UniProtKB-KW"/>
</dbReference>
<evidence type="ECO:0000256" key="4">
    <source>
        <dbReference type="ARBA" id="ARBA00022723"/>
    </source>
</evidence>
<sequence>MTANTIATLNDATATSITACTRATTTQSVNTEEDDLVVPFTDTTNTKKRKLDDCLASLHSPNAGSEKRDRGSPTSVVQDDDSEAEEDEEVPVWVAQYQANDPSEDRYDYILHLDLAPNSDVSSEKGYSLSLWAVYDGHGGTTCAEYCQNNLLPHCAVAVSNALQCTITNHDIELDRECDLQSDQEEGCQHSAVEKALKTAFQIVDETFLNDLSEHDVQTCCYKNGSWNVGACALVTALVVPHDEDEASVLYTAHCGDCRGLLLTNDCQDGKENIIAEATRVSDSEHNGFLPVPVAEKVVQSKYGHLRAVTQLTEDHSASNNVAEQQLVLKRTNNAHRAITTTVNNTKRVAGSLAITRAMGDAYLKHPNLSFGLYKENWGEGPYITSTPATSHTILSFGERTNNSNADSQDLRAMLVLGSDGIFEKISNRDILQTVQNYIEDDAHLADNIVDRVLDNVCERLSDNSCFPVTKRTLSRLSPGRSRRSKHDDITCMVIDLYKICFE</sequence>
<dbReference type="SMART" id="SM00332">
    <property type="entry name" value="PP2Cc"/>
    <property type="match status" value="1"/>
</dbReference>
<keyword evidence="4" id="KW-0479">Metal-binding</keyword>
<dbReference type="EMBL" id="HBGY01020884">
    <property type="protein sequence ID" value="CAD9590215.1"/>
    <property type="molecule type" value="Transcribed_RNA"/>
</dbReference>
<evidence type="ECO:0000256" key="3">
    <source>
        <dbReference type="ARBA" id="ARBA00013081"/>
    </source>
</evidence>
<dbReference type="EC" id="3.1.3.16" evidence="3"/>
<organism evidence="13">
    <name type="scientific">Leptocylindrus danicus</name>
    <dbReference type="NCBI Taxonomy" id="163516"/>
    <lineage>
        <taxon>Eukaryota</taxon>
        <taxon>Sar</taxon>
        <taxon>Stramenopiles</taxon>
        <taxon>Ochrophyta</taxon>
        <taxon>Bacillariophyta</taxon>
        <taxon>Coscinodiscophyceae</taxon>
        <taxon>Chaetocerotophycidae</taxon>
        <taxon>Leptocylindrales</taxon>
        <taxon>Leptocylindraceae</taxon>
        <taxon>Leptocylindrus</taxon>
    </lineage>
</organism>
<keyword evidence="7" id="KW-0904">Protein phosphatase</keyword>
<dbReference type="Gene3D" id="3.60.40.10">
    <property type="entry name" value="PPM-type phosphatase domain"/>
    <property type="match status" value="1"/>
</dbReference>
<keyword evidence="6" id="KW-0460">Magnesium</keyword>
<dbReference type="Pfam" id="PF00481">
    <property type="entry name" value="PP2C"/>
    <property type="match status" value="2"/>
</dbReference>
<dbReference type="PANTHER" id="PTHR13832">
    <property type="entry name" value="PROTEIN PHOSPHATASE 2C"/>
    <property type="match status" value="1"/>
</dbReference>
<evidence type="ECO:0000256" key="9">
    <source>
        <dbReference type="ARBA" id="ARBA00047761"/>
    </source>
</evidence>
<dbReference type="GO" id="GO:0004722">
    <property type="term" value="F:protein serine/threonine phosphatase activity"/>
    <property type="evidence" value="ECO:0007669"/>
    <property type="project" value="UniProtKB-EC"/>
</dbReference>
<evidence type="ECO:0000259" key="12">
    <source>
        <dbReference type="PROSITE" id="PS51746"/>
    </source>
</evidence>
<evidence type="ECO:0000256" key="7">
    <source>
        <dbReference type="ARBA" id="ARBA00022912"/>
    </source>
</evidence>